<comment type="caution">
    <text evidence="2">The sequence shown here is derived from an EMBL/GenBank/DDBJ whole genome shotgun (WGS) entry which is preliminary data.</text>
</comment>
<feature type="non-terminal residue" evidence="2">
    <location>
        <position position="102"/>
    </location>
</feature>
<dbReference type="Proteomes" id="UP001497623">
    <property type="component" value="Unassembled WGS sequence"/>
</dbReference>
<dbReference type="AlphaFoldDB" id="A0AAV2RU67"/>
<proteinExistence type="predicted"/>
<keyword evidence="3" id="KW-1185">Reference proteome</keyword>
<dbReference type="InterPro" id="IPR008979">
    <property type="entry name" value="Galactose-bd-like_sf"/>
</dbReference>
<evidence type="ECO:0000313" key="2">
    <source>
        <dbReference type="EMBL" id="CAL4135404.1"/>
    </source>
</evidence>
<protein>
    <recommendedName>
        <fullName evidence="1">NADH:ubiquinone oxidoreductase intermediate-associated protein 30 domain-containing protein</fullName>
    </recommendedName>
</protein>
<feature type="non-terminal residue" evidence="2">
    <location>
        <position position="1"/>
    </location>
</feature>
<evidence type="ECO:0000259" key="1">
    <source>
        <dbReference type="Pfam" id="PF08547"/>
    </source>
</evidence>
<name>A0AAV2RU67_MEGNR</name>
<gene>
    <name evidence="2" type="ORF">MNOR_LOCUS27640</name>
</gene>
<dbReference type="InterPro" id="IPR013857">
    <property type="entry name" value="NADH-UbQ_OxRdtase-assoc_prot30"/>
</dbReference>
<accession>A0AAV2RU67</accession>
<dbReference type="SUPFAM" id="SSF49785">
    <property type="entry name" value="Galactose-binding domain-like"/>
    <property type="match status" value="1"/>
</dbReference>
<dbReference type="Pfam" id="PF08547">
    <property type="entry name" value="CIA30"/>
    <property type="match status" value="1"/>
</dbReference>
<sequence>PKILYDFTTLPDLDKWRESSDHTYREPGMSKASFVLQKTQLFQRAILFSVLNLQPNGAGFAGYIADDHWNLEEYSALELLTRAQGQNGIYKIILRHKGMNIS</sequence>
<evidence type="ECO:0000313" key="3">
    <source>
        <dbReference type="Proteomes" id="UP001497623"/>
    </source>
</evidence>
<organism evidence="2 3">
    <name type="scientific">Meganyctiphanes norvegica</name>
    <name type="common">Northern krill</name>
    <name type="synonym">Thysanopoda norvegica</name>
    <dbReference type="NCBI Taxonomy" id="48144"/>
    <lineage>
        <taxon>Eukaryota</taxon>
        <taxon>Metazoa</taxon>
        <taxon>Ecdysozoa</taxon>
        <taxon>Arthropoda</taxon>
        <taxon>Crustacea</taxon>
        <taxon>Multicrustacea</taxon>
        <taxon>Malacostraca</taxon>
        <taxon>Eumalacostraca</taxon>
        <taxon>Eucarida</taxon>
        <taxon>Euphausiacea</taxon>
        <taxon>Euphausiidae</taxon>
        <taxon>Meganyctiphanes</taxon>
    </lineage>
</organism>
<dbReference type="EMBL" id="CAXKWB010029408">
    <property type="protein sequence ID" value="CAL4135404.1"/>
    <property type="molecule type" value="Genomic_DNA"/>
</dbReference>
<feature type="domain" description="NADH:ubiquinone oxidoreductase intermediate-associated protein 30" evidence="1">
    <location>
        <begin position="6"/>
        <end position="97"/>
    </location>
</feature>
<reference evidence="2 3" key="1">
    <citation type="submission" date="2024-05" db="EMBL/GenBank/DDBJ databases">
        <authorList>
            <person name="Wallberg A."/>
        </authorList>
    </citation>
    <scope>NUCLEOTIDE SEQUENCE [LARGE SCALE GENOMIC DNA]</scope>
</reference>